<gene>
    <name evidence="2" type="ORF">P170DRAFT_193730</name>
</gene>
<name>A0A2I2G3R4_9EURO</name>
<evidence type="ECO:0000256" key="1">
    <source>
        <dbReference type="SAM" id="MobiDB-lite"/>
    </source>
</evidence>
<evidence type="ECO:0000313" key="2">
    <source>
        <dbReference type="EMBL" id="PLB47507.1"/>
    </source>
</evidence>
<dbReference type="OrthoDB" id="4851482at2759"/>
<dbReference type="STRING" id="1392250.A0A2I2G3R4"/>
<dbReference type="EMBL" id="MSFO01000005">
    <property type="protein sequence ID" value="PLB47507.1"/>
    <property type="molecule type" value="Genomic_DNA"/>
</dbReference>
<organism evidence="2 3">
    <name type="scientific">Aspergillus steynii IBT 23096</name>
    <dbReference type="NCBI Taxonomy" id="1392250"/>
    <lineage>
        <taxon>Eukaryota</taxon>
        <taxon>Fungi</taxon>
        <taxon>Dikarya</taxon>
        <taxon>Ascomycota</taxon>
        <taxon>Pezizomycotina</taxon>
        <taxon>Eurotiomycetes</taxon>
        <taxon>Eurotiomycetidae</taxon>
        <taxon>Eurotiales</taxon>
        <taxon>Aspergillaceae</taxon>
        <taxon>Aspergillus</taxon>
        <taxon>Aspergillus subgen. Circumdati</taxon>
    </lineage>
</organism>
<evidence type="ECO:0000313" key="3">
    <source>
        <dbReference type="Proteomes" id="UP000234275"/>
    </source>
</evidence>
<feature type="region of interest" description="Disordered" evidence="1">
    <location>
        <begin position="83"/>
        <end position="174"/>
    </location>
</feature>
<reference evidence="2 3" key="1">
    <citation type="submission" date="2016-12" db="EMBL/GenBank/DDBJ databases">
        <title>The genomes of Aspergillus section Nigri reveals drivers in fungal speciation.</title>
        <authorList>
            <consortium name="DOE Joint Genome Institute"/>
            <person name="Vesth T.C."/>
            <person name="Nybo J."/>
            <person name="Theobald S."/>
            <person name="Brandl J."/>
            <person name="Frisvad J.C."/>
            <person name="Nielsen K.F."/>
            <person name="Lyhne E.K."/>
            <person name="Kogle M.E."/>
            <person name="Kuo A."/>
            <person name="Riley R."/>
            <person name="Clum A."/>
            <person name="Nolan M."/>
            <person name="Lipzen A."/>
            <person name="Salamov A."/>
            <person name="Henrissat B."/>
            <person name="Wiebenga A."/>
            <person name="De Vries R.P."/>
            <person name="Grigoriev I.V."/>
            <person name="Mortensen U.H."/>
            <person name="Andersen M.R."/>
            <person name="Baker S.E."/>
        </authorList>
    </citation>
    <scope>NUCLEOTIDE SEQUENCE [LARGE SCALE GENOMIC DNA]</scope>
    <source>
        <strain evidence="2 3">IBT 23096</strain>
    </source>
</reference>
<accession>A0A2I2G3R4</accession>
<protein>
    <submittedName>
        <fullName evidence="2">Uncharacterized protein</fullName>
    </submittedName>
</protein>
<dbReference type="VEuPathDB" id="FungiDB:P170DRAFT_193730"/>
<proteinExistence type="predicted"/>
<dbReference type="RefSeq" id="XP_024702809.1">
    <property type="nucleotide sequence ID" value="XM_024842719.1"/>
</dbReference>
<keyword evidence="3" id="KW-1185">Reference proteome</keyword>
<feature type="compositionally biased region" description="Polar residues" evidence="1">
    <location>
        <begin position="276"/>
        <end position="288"/>
    </location>
</feature>
<dbReference type="Proteomes" id="UP000234275">
    <property type="component" value="Unassembled WGS sequence"/>
</dbReference>
<sequence>MRQKGGPLLAAYDTTGKAESETLNFAQRMTRIIECFYRHKTVCKHILDPLYVYNLVDNPTAAERRVESNKLLNRRKSQIMTAGKEAMRIGQRNEPSTPTPTPKTARRTVAQKAPRTVGSKAVARKTPRTTTASKAKRCAVSPTHSDTSKSSAEHDRIFTPSSTPEPTGSEADASPQSLVASVPCSASMLVPQATSYYPQQMVSREPAYHFDPIVAYAAHNKSYPQAYMSNVHSHRMTGPTSYSLPAQGFMSSHPASYYATGSMTDLHVNSSPVTGGTACQNQVATPTKASRKRPSIKITDEMGQPSSAEKKKRQRAS</sequence>
<feature type="region of interest" description="Disordered" evidence="1">
    <location>
        <begin position="276"/>
        <end position="317"/>
    </location>
</feature>
<dbReference type="AlphaFoldDB" id="A0A2I2G3R4"/>
<comment type="caution">
    <text evidence="2">The sequence shown here is derived from an EMBL/GenBank/DDBJ whole genome shotgun (WGS) entry which is preliminary data.</text>
</comment>
<dbReference type="GeneID" id="36550417"/>